<evidence type="ECO:0000313" key="2">
    <source>
        <dbReference type="Proteomes" id="UP001165090"/>
    </source>
</evidence>
<evidence type="ECO:0000313" key="1">
    <source>
        <dbReference type="EMBL" id="GLI62535.1"/>
    </source>
</evidence>
<name>A0ABQ5RY35_9CHLO</name>
<proteinExistence type="predicted"/>
<keyword evidence="2" id="KW-1185">Reference proteome</keyword>
<comment type="caution">
    <text evidence="1">The sequence shown here is derived from an EMBL/GenBank/DDBJ whole genome shotgun (WGS) entry which is preliminary data.</text>
</comment>
<protein>
    <submittedName>
        <fullName evidence="1">Uncharacterized protein</fullName>
    </submittedName>
</protein>
<dbReference type="EMBL" id="BSDZ01000013">
    <property type="protein sequence ID" value="GLI62535.1"/>
    <property type="molecule type" value="Genomic_DNA"/>
</dbReference>
<organism evidence="1 2">
    <name type="scientific">Volvox africanus</name>
    <dbReference type="NCBI Taxonomy" id="51714"/>
    <lineage>
        <taxon>Eukaryota</taxon>
        <taxon>Viridiplantae</taxon>
        <taxon>Chlorophyta</taxon>
        <taxon>core chlorophytes</taxon>
        <taxon>Chlorophyceae</taxon>
        <taxon>CS clade</taxon>
        <taxon>Chlamydomonadales</taxon>
        <taxon>Volvocaceae</taxon>
        <taxon>Volvox</taxon>
    </lineage>
</organism>
<accession>A0ABQ5RY35</accession>
<dbReference type="Proteomes" id="UP001165090">
    <property type="component" value="Unassembled WGS sequence"/>
</dbReference>
<sequence length="123" mass="13797">MCLEAQPRKQHDNMTSKLSRWSTMPPLLATIQTLVFQTLVGRTLMFETCHATLLAKRFFYDVWYTHTHGAAEFSPAIIHSPFNQQWIIANTRTTNNNTTITTTTITVTTTSTTTTATTASNSP</sequence>
<reference evidence="1 2" key="1">
    <citation type="journal article" date="2023" name="IScience">
        <title>Expanded male sex-determining region conserved during the evolution of homothallism in the green alga Volvox.</title>
        <authorList>
            <person name="Yamamoto K."/>
            <person name="Matsuzaki R."/>
            <person name="Mahakham W."/>
            <person name="Heman W."/>
            <person name="Sekimoto H."/>
            <person name="Kawachi M."/>
            <person name="Minakuchi Y."/>
            <person name="Toyoda A."/>
            <person name="Nozaki H."/>
        </authorList>
    </citation>
    <scope>NUCLEOTIDE SEQUENCE [LARGE SCALE GENOMIC DNA]</scope>
    <source>
        <strain evidence="1 2">NIES-4468</strain>
    </source>
</reference>
<gene>
    <name evidence="1" type="ORF">VaNZ11_005196</name>
</gene>